<dbReference type="PANTHER" id="PTHR37512">
    <property type="entry name" value="TRIFUNCTIONAL NAD BIOSYNTHESIS/REGULATOR PROTEIN NADR"/>
    <property type="match status" value="1"/>
</dbReference>
<evidence type="ECO:0000313" key="2">
    <source>
        <dbReference type="EMBL" id="EFA83404.1"/>
    </source>
</evidence>
<dbReference type="InterPro" id="IPR038727">
    <property type="entry name" value="NadR/Ttd14_AAA_dom"/>
</dbReference>
<dbReference type="EMBL" id="ADBJ01000015">
    <property type="protein sequence ID" value="EFA83404.1"/>
    <property type="molecule type" value="Genomic_DNA"/>
</dbReference>
<dbReference type="InParanoid" id="D3B539"/>
<gene>
    <name evidence="2" type="ORF">PPL_03550</name>
</gene>
<dbReference type="PANTHER" id="PTHR37512:SF1">
    <property type="entry name" value="NADR_TTD14 AAA DOMAIN-CONTAINING PROTEIN"/>
    <property type="match status" value="1"/>
</dbReference>
<dbReference type="RefSeq" id="XP_020435521.1">
    <property type="nucleotide sequence ID" value="XM_020574479.1"/>
</dbReference>
<dbReference type="Gene3D" id="3.40.50.300">
    <property type="entry name" value="P-loop containing nucleotide triphosphate hydrolases"/>
    <property type="match status" value="1"/>
</dbReference>
<evidence type="ECO:0000259" key="1">
    <source>
        <dbReference type="Pfam" id="PF13521"/>
    </source>
</evidence>
<dbReference type="SUPFAM" id="SSF52540">
    <property type="entry name" value="P-loop containing nucleoside triphosphate hydrolases"/>
    <property type="match status" value="1"/>
</dbReference>
<keyword evidence="3" id="KW-1185">Reference proteome</keyword>
<dbReference type="Proteomes" id="UP000001396">
    <property type="component" value="Unassembled WGS sequence"/>
</dbReference>
<dbReference type="InterPro" id="IPR027417">
    <property type="entry name" value="P-loop_NTPase"/>
</dbReference>
<protein>
    <recommendedName>
        <fullName evidence="1">NadR/Ttd14 AAA domain-containing protein</fullName>
    </recommendedName>
</protein>
<dbReference type="GeneID" id="31359037"/>
<name>D3B539_HETP5</name>
<reference evidence="2 3" key="1">
    <citation type="journal article" date="2011" name="Genome Res.">
        <title>Phylogeny-wide analysis of social amoeba genomes highlights ancient origins for complex intercellular communication.</title>
        <authorList>
            <person name="Heidel A.J."/>
            <person name="Lawal H.M."/>
            <person name="Felder M."/>
            <person name="Schilde C."/>
            <person name="Helps N.R."/>
            <person name="Tunggal B."/>
            <person name="Rivero F."/>
            <person name="John U."/>
            <person name="Schleicher M."/>
            <person name="Eichinger L."/>
            <person name="Platzer M."/>
            <person name="Noegel A.A."/>
            <person name="Schaap P."/>
            <person name="Gloeckner G."/>
        </authorList>
    </citation>
    <scope>NUCLEOTIDE SEQUENCE [LARGE SCALE GENOMIC DNA]</scope>
    <source>
        <strain evidence="3">ATCC 26659 / Pp 5 / PN500</strain>
    </source>
</reference>
<dbReference type="Pfam" id="PF13521">
    <property type="entry name" value="AAA_28"/>
    <property type="match status" value="1"/>
</dbReference>
<evidence type="ECO:0000313" key="3">
    <source>
        <dbReference type="Proteomes" id="UP000001396"/>
    </source>
</evidence>
<dbReference type="AlphaFoldDB" id="D3B539"/>
<comment type="caution">
    <text evidence="2">The sequence shown here is derived from an EMBL/GenBank/DDBJ whole genome shotgun (WGS) entry which is preliminary data.</text>
</comment>
<feature type="domain" description="NadR/Ttd14 AAA" evidence="1">
    <location>
        <begin position="11"/>
        <end position="174"/>
    </location>
</feature>
<organism evidence="2 3">
    <name type="scientific">Heterostelium pallidum (strain ATCC 26659 / Pp 5 / PN500)</name>
    <name type="common">Cellular slime mold</name>
    <name type="synonym">Polysphondylium pallidum</name>
    <dbReference type="NCBI Taxonomy" id="670386"/>
    <lineage>
        <taxon>Eukaryota</taxon>
        <taxon>Amoebozoa</taxon>
        <taxon>Evosea</taxon>
        <taxon>Eumycetozoa</taxon>
        <taxon>Dictyostelia</taxon>
        <taxon>Acytosteliales</taxon>
        <taxon>Acytosteliaceae</taxon>
        <taxon>Heterostelium</taxon>
    </lineage>
</organism>
<dbReference type="InterPro" id="IPR052735">
    <property type="entry name" value="NAD_biosynth-regulator"/>
</dbReference>
<accession>D3B539</accession>
<sequence length="194" mass="22788">MINNKKETILKICFIGGESVFKTTVSKRLATHFNTSYVEEYARIYFKDRDFNLNPFVNNDFINVCKGQLELEQQLMVDNHTQNLLMCDTCPLATLVWSDTLIGSHDPLVEQYIDYSYYHLYLLLDCNGVKWVDDGELRLIEDSNERIDFQARLEQQLKKRSIPYHIVKGDLEQREKTSINIINELISKTRLNNQ</sequence>
<dbReference type="OMA" id="TCYADIP"/>
<proteinExistence type="predicted"/>